<dbReference type="Pfam" id="PF14358">
    <property type="entry name" value="DUF4405"/>
    <property type="match status" value="1"/>
</dbReference>
<dbReference type="KEGG" id="mbas:ALGA_3903"/>
<feature type="transmembrane region" description="Helical" evidence="1">
    <location>
        <begin position="55"/>
        <end position="74"/>
    </location>
</feature>
<feature type="domain" description="Flavinylation-associated cytochrome" evidence="2">
    <location>
        <begin position="14"/>
        <end position="75"/>
    </location>
</feature>
<keyword evidence="1" id="KW-0472">Membrane</keyword>
<dbReference type="OrthoDB" id="1122955at2"/>
<keyword evidence="4" id="KW-1185">Reference proteome</keyword>
<dbReference type="AlphaFoldDB" id="A0A1Y1CPA6"/>
<reference evidence="4" key="2">
    <citation type="journal article" date="2020" name="Antonie Van Leeuwenhoek">
        <title>Labilibaculum antarcticum sp. nov., a novel facultative anaerobic, psychrotorelant bacterium isolated from marine sediment of Antarctica.</title>
        <authorList>
            <person name="Watanabe M."/>
            <person name="Kojima H."/>
            <person name="Fukui M."/>
        </authorList>
    </citation>
    <scope>NUCLEOTIDE SEQUENCE [LARGE SCALE GENOMIC DNA]</scope>
    <source>
        <strain evidence="4">SPP2</strain>
    </source>
</reference>
<dbReference type="Proteomes" id="UP000218267">
    <property type="component" value="Chromosome"/>
</dbReference>
<feature type="transmembrane region" description="Helical" evidence="1">
    <location>
        <begin position="132"/>
        <end position="152"/>
    </location>
</feature>
<accession>A0A1Y1CPA6</accession>
<name>A0A1Y1CPA6_9BACT</name>
<keyword evidence="1" id="KW-0812">Transmembrane</keyword>
<reference evidence="3 4" key="1">
    <citation type="journal article" date="2018" name="Mar. Genomics">
        <title>Complete genome sequence of Marinifilaceae bacterium strain SPP2, isolated from the Antarctic marine sediment.</title>
        <authorList>
            <person name="Watanabe M."/>
            <person name="Kojima H."/>
            <person name="Fukui M."/>
        </authorList>
    </citation>
    <scope>NUCLEOTIDE SEQUENCE [LARGE SCALE GENOMIC DNA]</scope>
    <source>
        <strain evidence="3 4">SPP2</strain>
    </source>
</reference>
<evidence type="ECO:0000313" key="4">
    <source>
        <dbReference type="Proteomes" id="UP000218267"/>
    </source>
</evidence>
<dbReference type="EMBL" id="AP018042">
    <property type="protein sequence ID" value="BAX82195.1"/>
    <property type="molecule type" value="Genomic_DNA"/>
</dbReference>
<gene>
    <name evidence="3" type="ORF">ALGA_3903</name>
</gene>
<evidence type="ECO:0000256" key="1">
    <source>
        <dbReference type="SAM" id="Phobius"/>
    </source>
</evidence>
<feature type="transmembrane region" description="Helical" evidence="1">
    <location>
        <begin position="12"/>
        <end position="35"/>
    </location>
</feature>
<evidence type="ECO:0000259" key="2">
    <source>
        <dbReference type="Pfam" id="PF14358"/>
    </source>
</evidence>
<evidence type="ECO:0000313" key="3">
    <source>
        <dbReference type="EMBL" id="BAX82195.1"/>
    </source>
</evidence>
<sequence>MKDKVSKTTRNYYVDIISLTPFLLMIGTGIIMLIYHTGKPYCTETLSIDGNTWLIIHELFSVISFILVVIHLTIHIDWLKNLFFNKLSDKHKSINITLFIVFSLTALTAFSSWLIVSNTEISEGLRGAHNKLGLLLIIFFSVHITNYFKWLVKMTNQVFSKKKII</sequence>
<dbReference type="RefSeq" id="WP_096432282.1">
    <property type="nucleotide sequence ID" value="NZ_AP018042.1"/>
</dbReference>
<dbReference type="InterPro" id="IPR025517">
    <property type="entry name" value="DUF4405"/>
</dbReference>
<protein>
    <recommendedName>
        <fullName evidence="2">Flavinylation-associated cytochrome domain-containing protein</fullName>
    </recommendedName>
</protein>
<feature type="transmembrane region" description="Helical" evidence="1">
    <location>
        <begin position="94"/>
        <end position="116"/>
    </location>
</feature>
<organism evidence="3 4">
    <name type="scientific">Labilibaculum antarcticum</name>
    <dbReference type="NCBI Taxonomy" id="1717717"/>
    <lineage>
        <taxon>Bacteria</taxon>
        <taxon>Pseudomonadati</taxon>
        <taxon>Bacteroidota</taxon>
        <taxon>Bacteroidia</taxon>
        <taxon>Marinilabiliales</taxon>
        <taxon>Marinifilaceae</taxon>
        <taxon>Labilibaculum</taxon>
    </lineage>
</organism>
<keyword evidence="1" id="KW-1133">Transmembrane helix</keyword>
<proteinExistence type="predicted"/>